<proteinExistence type="predicted"/>
<evidence type="ECO:0000256" key="1">
    <source>
        <dbReference type="SAM" id="MobiDB-lite"/>
    </source>
</evidence>
<name>A0A914WJR4_9BILA</name>
<evidence type="ECO:0000313" key="2">
    <source>
        <dbReference type="Proteomes" id="UP000887566"/>
    </source>
</evidence>
<feature type="compositionally biased region" description="Acidic residues" evidence="1">
    <location>
        <begin position="1"/>
        <end position="10"/>
    </location>
</feature>
<dbReference type="AlphaFoldDB" id="A0A914WJR4"/>
<dbReference type="Proteomes" id="UP000887566">
    <property type="component" value="Unplaced"/>
</dbReference>
<evidence type="ECO:0000313" key="3">
    <source>
        <dbReference type="WBParaSite" id="PSAMB.scaffold4227size15272.g23854.t1"/>
    </source>
</evidence>
<accession>A0A914WJR4</accession>
<reference evidence="3" key="1">
    <citation type="submission" date="2022-11" db="UniProtKB">
        <authorList>
            <consortium name="WormBaseParasite"/>
        </authorList>
    </citation>
    <scope>IDENTIFICATION</scope>
</reference>
<dbReference type="WBParaSite" id="PSAMB.scaffold4227size15272.g23854.t1">
    <property type="protein sequence ID" value="PSAMB.scaffold4227size15272.g23854.t1"/>
    <property type="gene ID" value="PSAMB.scaffold4227size15272.g23854"/>
</dbReference>
<sequence length="92" mass="10769">MDDGYEDELFETQPLDVNMVDNEEDPAPQTPEMEKKRVAQLSKRDFEMMLCMHMQEKITLPPVTTNDIIAQVPLLVECLDDNHQLDGFYRHM</sequence>
<feature type="region of interest" description="Disordered" evidence="1">
    <location>
        <begin position="1"/>
        <end position="38"/>
    </location>
</feature>
<keyword evidence="2" id="KW-1185">Reference proteome</keyword>
<protein>
    <submittedName>
        <fullName evidence="3">Uncharacterized protein</fullName>
    </submittedName>
</protein>
<organism evidence="2 3">
    <name type="scientific">Plectus sambesii</name>
    <dbReference type="NCBI Taxonomy" id="2011161"/>
    <lineage>
        <taxon>Eukaryota</taxon>
        <taxon>Metazoa</taxon>
        <taxon>Ecdysozoa</taxon>
        <taxon>Nematoda</taxon>
        <taxon>Chromadorea</taxon>
        <taxon>Plectida</taxon>
        <taxon>Plectina</taxon>
        <taxon>Plectoidea</taxon>
        <taxon>Plectidae</taxon>
        <taxon>Plectus</taxon>
    </lineage>
</organism>